<reference evidence="2" key="1">
    <citation type="journal article" date="2024" name="Int. J. Syst. Evol. Microbiol.">
        <title>Turicibacter faecis sp. nov., isolated from faeces of heart failure mouse model.</title>
        <authorList>
            <person name="Imamura Y."/>
            <person name="Motooka D."/>
            <person name="Nakajima Y."/>
            <person name="Ito S."/>
            <person name="Kitakaze M."/>
            <person name="Iida T."/>
            <person name="Nakamura S."/>
        </authorList>
    </citation>
    <scope>NUCLEOTIDE SEQUENCE</scope>
    <source>
        <strain evidence="2">TC023</strain>
    </source>
</reference>
<gene>
    <name evidence="2" type="ORF">T23_14390</name>
</gene>
<evidence type="ECO:0000313" key="3">
    <source>
        <dbReference type="Proteomes" id="UP001432099"/>
    </source>
</evidence>
<accession>A0ABN6ZBU2</accession>
<keyword evidence="1" id="KW-0812">Transmembrane</keyword>
<organism evidence="2 3">
    <name type="scientific">Turicibacter faecis</name>
    <dbReference type="NCBI Taxonomy" id="2963365"/>
    <lineage>
        <taxon>Bacteria</taxon>
        <taxon>Bacillati</taxon>
        <taxon>Bacillota</taxon>
        <taxon>Erysipelotrichia</taxon>
        <taxon>Erysipelotrichales</taxon>
        <taxon>Turicibacteraceae</taxon>
        <taxon>Turicibacter</taxon>
    </lineage>
</organism>
<dbReference type="Proteomes" id="UP001432099">
    <property type="component" value="Chromosome"/>
</dbReference>
<keyword evidence="1" id="KW-1133">Transmembrane helix</keyword>
<keyword evidence="3" id="KW-1185">Reference proteome</keyword>
<sequence>MEQKADYSELRKVYFNACEEDVPSHSVASNLELKSEALQESISSRLSEIMSSALEANESLQMRRAPGRKELATRSQEMMRLLQEKYGVTTYSKITQMIKNEDFSEWEQLEQELLSVPIEPLEDELPTKERVSLIMSDNEVEEYTDLEEIIDTDLDYLDALVQHDYGRLKRLQTEGECISSIFSDIIENEQTSNSNYQDDIFNKNIELIFNSEVDLDDCAWSELQQSTIADEKNEEEQVDKSVSTTLEALYLNDQDAVVDALNEERKLSLPKRSDRVNYLFIYFLSAGMILLLIIACLMLF</sequence>
<protein>
    <submittedName>
        <fullName evidence="2">Uncharacterized protein</fullName>
    </submittedName>
</protein>
<keyword evidence="1" id="KW-0472">Membrane</keyword>
<feature type="transmembrane region" description="Helical" evidence="1">
    <location>
        <begin position="279"/>
        <end position="299"/>
    </location>
</feature>
<dbReference type="EMBL" id="AP028127">
    <property type="protein sequence ID" value="BEH91337.1"/>
    <property type="molecule type" value="Genomic_DNA"/>
</dbReference>
<dbReference type="RefSeq" id="WP_161830837.1">
    <property type="nucleotide sequence ID" value="NZ_AP028127.1"/>
</dbReference>
<name>A0ABN6ZBU2_9FIRM</name>
<evidence type="ECO:0000313" key="2">
    <source>
        <dbReference type="EMBL" id="BEH91337.1"/>
    </source>
</evidence>
<evidence type="ECO:0000256" key="1">
    <source>
        <dbReference type="SAM" id="Phobius"/>
    </source>
</evidence>
<proteinExistence type="predicted"/>